<dbReference type="Proteomes" id="UP000244162">
    <property type="component" value="Unassembled WGS sequence"/>
</dbReference>
<accession>A0A2T5G0I7</accession>
<evidence type="ECO:0000313" key="1">
    <source>
        <dbReference type="EMBL" id="PTQ12654.1"/>
    </source>
</evidence>
<sequence>MPSKTLFSVDYIRRQEHRPEDGTEARDQEQGWNSANIDLNFIRSDSAFPAALVPTRPADIGTTNELVSANIPIHGMRLRWAMACLQLIIATI</sequence>
<reference evidence="1 2" key="1">
    <citation type="submission" date="2017-09" db="EMBL/GenBank/DDBJ databases">
        <title>Sphingomonas panjinensis sp.nov., isolated from oil-contaminated soil.</title>
        <authorList>
            <person name="Wang L."/>
            <person name="Chen L."/>
        </authorList>
    </citation>
    <scope>NUCLEOTIDE SEQUENCE [LARGE SCALE GENOMIC DNA]</scope>
    <source>
        <strain evidence="1 2">FW-11</strain>
    </source>
</reference>
<proteinExistence type="predicted"/>
<keyword evidence="2" id="KW-1185">Reference proteome</keyword>
<dbReference type="EMBL" id="NWBU01000004">
    <property type="protein sequence ID" value="PTQ12654.1"/>
    <property type="molecule type" value="Genomic_DNA"/>
</dbReference>
<gene>
    <name evidence="1" type="ORF">CLG96_00325</name>
</gene>
<organism evidence="1 2">
    <name type="scientific">Sphingomonas oleivorans</name>
    <dbReference type="NCBI Taxonomy" id="1735121"/>
    <lineage>
        <taxon>Bacteria</taxon>
        <taxon>Pseudomonadati</taxon>
        <taxon>Pseudomonadota</taxon>
        <taxon>Alphaproteobacteria</taxon>
        <taxon>Sphingomonadales</taxon>
        <taxon>Sphingomonadaceae</taxon>
        <taxon>Sphingomonas</taxon>
    </lineage>
</organism>
<dbReference type="RefSeq" id="WP_107965891.1">
    <property type="nucleotide sequence ID" value="NZ_NWBU01000004.1"/>
</dbReference>
<name>A0A2T5G0I7_9SPHN</name>
<evidence type="ECO:0000313" key="2">
    <source>
        <dbReference type="Proteomes" id="UP000244162"/>
    </source>
</evidence>
<dbReference type="AlphaFoldDB" id="A0A2T5G0I7"/>
<protein>
    <submittedName>
        <fullName evidence="1">Uncharacterized protein</fullName>
    </submittedName>
</protein>
<comment type="caution">
    <text evidence="1">The sequence shown here is derived from an EMBL/GenBank/DDBJ whole genome shotgun (WGS) entry which is preliminary data.</text>
</comment>